<dbReference type="Gene3D" id="2.30.30.370">
    <property type="entry name" value="FAH"/>
    <property type="match status" value="1"/>
</dbReference>
<evidence type="ECO:0000313" key="6">
    <source>
        <dbReference type="Proteomes" id="UP000006659"/>
    </source>
</evidence>
<evidence type="ECO:0000256" key="2">
    <source>
        <dbReference type="ARBA" id="ARBA00022723"/>
    </source>
</evidence>
<dbReference type="HOGENOM" id="CLU_028458_4_2_11"/>
<keyword evidence="2" id="KW-0479">Metal-binding</keyword>
<dbReference type="InterPro" id="IPR036663">
    <property type="entry name" value="Fumarylacetoacetase_C_sf"/>
</dbReference>
<evidence type="ECO:0000259" key="4">
    <source>
        <dbReference type="Pfam" id="PF10370"/>
    </source>
</evidence>
<accession>G0HBK0</accession>
<dbReference type="Pfam" id="PF10370">
    <property type="entry name" value="Rv2993c-like_N"/>
    <property type="match status" value="1"/>
</dbReference>
<dbReference type="GO" id="GO:0019752">
    <property type="term" value="P:carboxylic acid metabolic process"/>
    <property type="evidence" value="ECO:0007669"/>
    <property type="project" value="UniProtKB-ARBA"/>
</dbReference>
<dbReference type="AlphaFoldDB" id="G0HBK0"/>
<sequence>MTVRTPSVVCHYMRISRIAHPEGMAFAVVEGGQPDGTGATCREIAGHPFGEPEFTGRSWPFEDVRLLAPILPSKVVAVGRNYADHVKEVFKKSAEHLPPTIFIKPPTAVVGPQAPIRIPEWATHVEFEGELAIVIGKPCKDVKRDDWKSVVLGFTIVNDVSSRDLQFADGQWARAKGLDSFCPLGPWIETDLDFAELDNLPIKAHLTHDGATETKQDSNSDQMIKSIPEIVEWVSSAFTLLPGDVICTGSPAGTAEMVPGDSIDVEIPGLGHLVNPIERY</sequence>
<dbReference type="SUPFAM" id="SSF56529">
    <property type="entry name" value="FAH"/>
    <property type="match status" value="1"/>
</dbReference>
<dbReference type="PANTHER" id="PTHR42796">
    <property type="entry name" value="FUMARYLACETOACETATE HYDROLASE DOMAIN-CONTAINING PROTEIN 2A-RELATED"/>
    <property type="match status" value="1"/>
</dbReference>
<name>G0HBK0_CORVD</name>
<comment type="similarity">
    <text evidence="1">Belongs to the FAH family.</text>
</comment>
<dbReference type="Gene3D" id="3.90.850.10">
    <property type="entry name" value="Fumarylacetoacetase-like, C-terminal domain"/>
    <property type="match status" value="1"/>
</dbReference>
<feature type="domain" description="Rv2993c-like N-terminal" evidence="4">
    <location>
        <begin position="13"/>
        <end position="69"/>
    </location>
</feature>
<evidence type="ECO:0000313" key="5">
    <source>
        <dbReference type="EMBL" id="AEK37113.1"/>
    </source>
</evidence>
<gene>
    <name evidence="5" type="primary">odx</name>
    <name evidence="5" type="ordered locus">CVAR_1761</name>
</gene>
<evidence type="ECO:0000256" key="1">
    <source>
        <dbReference type="ARBA" id="ARBA00010211"/>
    </source>
</evidence>
<evidence type="ECO:0000259" key="3">
    <source>
        <dbReference type="Pfam" id="PF01557"/>
    </source>
</evidence>
<dbReference type="Proteomes" id="UP000006659">
    <property type="component" value="Chromosome"/>
</dbReference>
<dbReference type="GO" id="GO:0016829">
    <property type="term" value="F:lyase activity"/>
    <property type="evidence" value="ECO:0007669"/>
    <property type="project" value="UniProtKB-KW"/>
</dbReference>
<dbReference type="InterPro" id="IPR051121">
    <property type="entry name" value="FAH"/>
</dbReference>
<proteinExistence type="inferred from homology"/>
<reference evidence="5 6" key="1">
    <citation type="journal article" date="2011" name="BMC Genomics">
        <title>Complete genome sequence of Corynebacterium variabile DSM 44702 isolated from the surface of smear-ripened cheeses and insights into cheese ripening and flavor generation.</title>
        <authorList>
            <person name="Schroeder J."/>
            <person name="Maus I."/>
            <person name="Trost E."/>
            <person name="Tauch A."/>
        </authorList>
    </citation>
    <scope>NUCLEOTIDE SEQUENCE [LARGE SCALE GENOMIC DNA]</scope>
    <source>
        <strain evidence="6">DSM 44702 / JCM 12073 / NCIMB 30131</strain>
    </source>
</reference>
<keyword evidence="5" id="KW-0456">Lyase</keyword>
<protein>
    <submittedName>
        <fullName evidence="5">Oxaloacetate decarboxylase</fullName>
        <ecNumber evidence="5">4.1.1.3</ecNumber>
    </submittedName>
</protein>
<dbReference type="InterPro" id="IPR011234">
    <property type="entry name" value="Fumarylacetoacetase-like_C"/>
</dbReference>
<dbReference type="InterPro" id="IPR018833">
    <property type="entry name" value="Rv2993c-like_N"/>
</dbReference>
<dbReference type="GO" id="GO:0016853">
    <property type="term" value="F:isomerase activity"/>
    <property type="evidence" value="ECO:0007669"/>
    <property type="project" value="UniProtKB-ARBA"/>
</dbReference>
<dbReference type="EC" id="4.1.1.3" evidence="5"/>
<dbReference type="eggNOG" id="COG0179">
    <property type="taxonomic scope" value="Bacteria"/>
</dbReference>
<dbReference type="PANTHER" id="PTHR42796:SF4">
    <property type="entry name" value="FUMARYLACETOACETATE HYDROLASE DOMAIN-CONTAINING PROTEIN 2A"/>
    <property type="match status" value="1"/>
</dbReference>
<dbReference type="STRING" id="858619.CVAR_1761"/>
<dbReference type="GO" id="GO:0046872">
    <property type="term" value="F:metal ion binding"/>
    <property type="evidence" value="ECO:0007669"/>
    <property type="project" value="UniProtKB-KW"/>
</dbReference>
<dbReference type="Pfam" id="PF01557">
    <property type="entry name" value="FAA_hydrolase"/>
    <property type="match status" value="1"/>
</dbReference>
<feature type="domain" description="Fumarylacetoacetase-like C-terminal" evidence="3">
    <location>
        <begin position="74"/>
        <end position="277"/>
    </location>
</feature>
<organism evidence="5 6">
    <name type="scientific">Corynebacterium variabile (strain DSM 44702 / CIP 107183 / JCM 12073 / NCIMB 30131)</name>
    <name type="common">Corynebacterium mooreparkense</name>
    <dbReference type="NCBI Taxonomy" id="858619"/>
    <lineage>
        <taxon>Bacteria</taxon>
        <taxon>Bacillati</taxon>
        <taxon>Actinomycetota</taxon>
        <taxon>Actinomycetes</taxon>
        <taxon>Mycobacteriales</taxon>
        <taxon>Corynebacteriaceae</taxon>
        <taxon>Corynebacterium</taxon>
    </lineage>
</organism>
<dbReference type="EMBL" id="CP002917">
    <property type="protein sequence ID" value="AEK37113.1"/>
    <property type="molecule type" value="Genomic_DNA"/>
</dbReference>
<dbReference type="KEGG" id="cva:CVAR_1761"/>
<dbReference type="FunFam" id="3.90.850.10:FF:000002">
    <property type="entry name" value="2-hydroxyhepta-2,4-diene-1,7-dioate isomerase"/>
    <property type="match status" value="1"/>
</dbReference>